<feature type="compositionally biased region" description="Basic and acidic residues" evidence="1">
    <location>
        <begin position="1"/>
        <end position="11"/>
    </location>
</feature>
<dbReference type="EMBL" id="MSZX01000008">
    <property type="protein sequence ID" value="OPA75541.1"/>
    <property type="molecule type" value="Genomic_DNA"/>
</dbReference>
<dbReference type="Proteomes" id="UP000190188">
    <property type="component" value="Unassembled WGS sequence"/>
</dbReference>
<evidence type="ECO:0000256" key="1">
    <source>
        <dbReference type="SAM" id="MobiDB-lite"/>
    </source>
</evidence>
<protein>
    <submittedName>
        <fullName evidence="2">Uncharacterized protein</fullName>
    </submittedName>
</protein>
<dbReference type="RefSeq" id="WP_078500748.1">
    <property type="nucleotide sequence ID" value="NZ_MSZX01000008.1"/>
</dbReference>
<dbReference type="AlphaFoldDB" id="A0A1T2X6N2"/>
<feature type="region of interest" description="Disordered" evidence="1">
    <location>
        <begin position="1"/>
        <end position="41"/>
    </location>
</feature>
<evidence type="ECO:0000313" key="3">
    <source>
        <dbReference type="Proteomes" id="UP000190188"/>
    </source>
</evidence>
<keyword evidence="3" id="KW-1185">Reference proteome</keyword>
<accession>A0A1T2X6N2</accession>
<evidence type="ECO:0000313" key="2">
    <source>
        <dbReference type="EMBL" id="OPA75541.1"/>
    </source>
</evidence>
<gene>
    <name evidence="2" type="ORF">BVG16_19535</name>
</gene>
<reference evidence="2 3" key="1">
    <citation type="submission" date="2017-01" db="EMBL/GenBank/DDBJ databases">
        <title>Genome analysis of Paenibacillus selenitrireducens ES3-24.</title>
        <authorList>
            <person name="Xu D."/>
            <person name="Yao R."/>
            <person name="Zheng S."/>
        </authorList>
    </citation>
    <scope>NUCLEOTIDE SEQUENCE [LARGE SCALE GENOMIC DNA]</scope>
    <source>
        <strain evidence="2 3">ES3-24</strain>
    </source>
</reference>
<comment type="caution">
    <text evidence="2">The sequence shown here is derived from an EMBL/GenBank/DDBJ whole genome shotgun (WGS) entry which is preliminary data.</text>
</comment>
<name>A0A1T2X6N2_9BACL</name>
<dbReference type="STRING" id="1324314.BVG16_19535"/>
<feature type="compositionally biased region" description="Basic and acidic residues" evidence="1">
    <location>
        <begin position="28"/>
        <end position="37"/>
    </location>
</feature>
<proteinExistence type="predicted"/>
<organism evidence="2 3">
    <name type="scientific">Paenibacillus selenitireducens</name>
    <dbReference type="NCBI Taxonomy" id="1324314"/>
    <lineage>
        <taxon>Bacteria</taxon>
        <taxon>Bacillati</taxon>
        <taxon>Bacillota</taxon>
        <taxon>Bacilli</taxon>
        <taxon>Bacillales</taxon>
        <taxon>Paenibacillaceae</taxon>
        <taxon>Paenibacillus</taxon>
    </lineage>
</organism>
<dbReference type="OrthoDB" id="2666285at2"/>
<sequence length="78" mass="9487">MDQEQKQRAAQDLEQQLSDLLTEGEMESVDRKARERQQISPKYEIRIQTTHDPVAEETKIYRRMAKEVDRRYDRYVEE</sequence>